<organism evidence="2 3">
    <name type="scientific">Trichobilharzia regenti</name>
    <name type="common">Nasal bird schistosome</name>
    <dbReference type="NCBI Taxonomy" id="157069"/>
    <lineage>
        <taxon>Eukaryota</taxon>
        <taxon>Metazoa</taxon>
        <taxon>Spiralia</taxon>
        <taxon>Lophotrochozoa</taxon>
        <taxon>Platyhelminthes</taxon>
        <taxon>Trematoda</taxon>
        <taxon>Digenea</taxon>
        <taxon>Strigeidida</taxon>
        <taxon>Schistosomatoidea</taxon>
        <taxon>Schistosomatidae</taxon>
        <taxon>Trichobilharzia</taxon>
    </lineage>
</organism>
<reference evidence="2" key="1">
    <citation type="submission" date="2022-06" db="EMBL/GenBank/DDBJ databases">
        <authorList>
            <person name="Berger JAMES D."/>
            <person name="Berger JAMES D."/>
        </authorList>
    </citation>
    <scope>NUCLEOTIDE SEQUENCE [LARGE SCALE GENOMIC DNA]</scope>
</reference>
<protein>
    <submittedName>
        <fullName evidence="3">Uncharacterized protein</fullName>
    </submittedName>
</protein>
<accession>A0AA85IZ73</accession>
<name>A0AA85IZ73_TRIRE</name>
<dbReference type="AlphaFoldDB" id="A0AA85IZ73"/>
<feature type="compositionally biased region" description="Low complexity" evidence="1">
    <location>
        <begin position="46"/>
        <end position="64"/>
    </location>
</feature>
<reference evidence="3" key="2">
    <citation type="submission" date="2023-11" db="UniProtKB">
        <authorList>
            <consortium name="WormBaseParasite"/>
        </authorList>
    </citation>
    <scope>IDENTIFICATION</scope>
</reference>
<evidence type="ECO:0000256" key="1">
    <source>
        <dbReference type="SAM" id="MobiDB-lite"/>
    </source>
</evidence>
<evidence type="ECO:0000313" key="2">
    <source>
        <dbReference type="Proteomes" id="UP000050795"/>
    </source>
</evidence>
<feature type="region of interest" description="Disordered" evidence="1">
    <location>
        <begin position="1"/>
        <end position="20"/>
    </location>
</feature>
<proteinExistence type="predicted"/>
<keyword evidence="2" id="KW-1185">Reference proteome</keyword>
<feature type="region of interest" description="Disordered" evidence="1">
    <location>
        <begin position="46"/>
        <end position="70"/>
    </location>
</feature>
<sequence>MRCDTNLNDGCSGRSRTVSDDENVCSSTTLTFESTLLEGFVLKPSLSSTSSTFSSSSSSTSSPSHCFFFE</sequence>
<dbReference type="WBParaSite" id="TREG1_118080.1">
    <property type="protein sequence ID" value="TREG1_118080.1"/>
    <property type="gene ID" value="TREG1_118080"/>
</dbReference>
<dbReference type="Proteomes" id="UP000050795">
    <property type="component" value="Unassembled WGS sequence"/>
</dbReference>
<evidence type="ECO:0000313" key="3">
    <source>
        <dbReference type="WBParaSite" id="TREG1_118080.1"/>
    </source>
</evidence>